<accession>A0A1E3ID31</accession>
<evidence type="ECO:0000256" key="2">
    <source>
        <dbReference type="ARBA" id="ARBA00012483"/>
    </source>
</evidence>
<feature type="coiled-coil region" evidence="10">
    <location>
        <begin position="557"/>
        <end position="584"/>
    </location>
</feature>
<evidence type="ECO:0000256" key="9">
    <source>
        <dbReference type="PROSITE-ProRule" id="PRU00175"/>
    </source>
</evidence>
<feature type="compositionally biased region" description="Pro residues" evidence="11">
    <location>
        <begin position="634"/>
        <end position="643"/>
    </location>
</feature>
<feature type="compositionally biased region" description="Low complexity" evidence="11">
    <location>
        <begin position="675"/>
        <end position="705"/>
    </location>
</feature>
<dbReference type="InterPro" id="IPR013083">
    <property type="entry name" value="Znf_RING/FYVE/PHD"/>
</dbReference>
<comment type="caution">
    <text evidence="13">The sequence shown here is derived from an EMBL/GenBank/DDBJ whole genome shotgun (WGS) entry which is preliminary data.</text>
</comment>
<sequence length="773" mass="87413">MPRNIAVEDNLYLDEAEEFILEHAVVASPPRSWRPKPTPSNPPTTSTAPPERTTTTRRKMDWTEEVKAHPDEPLDESYWKKGKRRASGVADDYEVGDEEGGADQERCIICLMGLNDRTIVGVCGHEFCFECICIWSNQSRKCPLCSGDMAPFLLHDLDAEAPTKYYLPPLPSKPAQETIRDRLPTRQERARSGEPIVPDEVDLQVARRRQYYQHELYVKHMGTNRHSRFRPNPTPRQISEDPQLAQRAQAFIRRELRIWPALDVEYLTTYILSLLKSIDARSEAIVRLLSEFLDTDEFPSAAEHFAHEVYSFMRSPFSYLSEYDEIAQYDPIPQSLSPRGRSPLPKALSPQGRSRSRSFDSLSSRSYSHSRSPSPYSDYSRSRSYSPRPRQRSPYPRSRSPYDRYRSPPPYNRRPLSPHRGGYRDRDPYVNPGWTAQLEARERKREKNILKRRRREERRAEHARARQVVPPNGWGQAGQGSGQGMKERVELLPSPPKVQRPLDEDVEMTSSAPSLSSRLAPASRDMQRQAPPHLASRLSIKGAAAARQGPLGKVSINEEIESRRLSLKERLDKARADAEAKKSAATEGMDAVPAVKLSLKERLERAKAEGAKRYAGIASFTPPPTSLSNEAGPPSAPSVPPKPVRTNSQGDTKQGRRGKLQLRLKLEHERALMRASAQAPPAATPTPSITQPTSRPSQSPLPSTPAEGADQGVEATMEKALKRMTEQERQREVRRRLMVAKLKAAETDQERRARELKVRLMERKKGVEPGVVV</sequence>
<gene>
    <name evidence="13" type="ORF">L198_07236</name>
</gene>
<keyword evidence="14" id="KW-1185">Reference proteome</keyword>
<feature type="compositionally biased region" description="Basic and acidic residues" evidence="11">
    <location>
        <begin position="439"/>
        <end position="449"/>
    </location>
</feature>
<feature type="region of interest" description="Disordered" evidence="11">
    <location>
        <begin position="25"/>
        <end position="60"/>
    </location>
</feature>
<keyword evidence="4" id="KW-0479">Metal-binding</keyword>
<evidence type="ECO:0000256" key="8">
    <source>
        <dbReference type="ARBA" id="ARBA00023163"/>
    </source>
</evidence>
<dbReference type="EMBL" id="AWGH01000031">
    <property type="protein sequence ID" value="ODN86542.1"/>
    <property type="molecule type" value="Genomic_DNA"/>
</dbReference>
<feature type="compositionally biased region" description="Low complexity" evidence="11">
    <location>
        <begin position="510"/>
        <end position="524"/>
    </location>
</feature>
<proteinExistence type="predicted"/>
<feature type="region of interest" description="Disordered" evidence="11">
    <location>
        <begin position="331"/>
        <end position="537"/>
    </location>
</feature>
<evidence type="ECO:0000259" key="12">
    <source>
        <dbReference type="PROSITE" id="PS50089"/>
    </source>
</evidence>
<dbReference type="Proteomes" id="UP000094819">
    <property type="component" value="Unassembled WGS sequence"/>
</dbReference>
<keyword evidence="10" id="KW-0175">Coiled coil</keyword>
<feature type="region of interest" description="Disordered" evidence="11">
    <location>
        <begin position="607"/>
        <end position="712"/>
    </location>
</feature>
<evidence type="ECO:0000256" key="4">
    <source>
        <dbReference type="ARBA" id="ARBA00022723"/>
    </source>
</evidence>
<keyword evidence="7" id="KW-0805">Transcription regulation</keyword>
<feature type="domain" description="RING-type" evidence="12">
    <location>
        <begin position="107"/>
        <end position="146"/>
    </location>
</feature>
<dbReference type="PROSITE" id="PS00518">
    <property type="entry name" value="ZF_RING_1"/>
    <property type="match status" value="1"/>
</dbReference>
<dbReference type="GO" id="GO:0008270">
    <property type="term" value="F:zinc ion binding"/>
    <property type="evidence" value="ECO:0007669"/>
    <property type="project" value="UniProtKB-KW"/>
</dbReference>
<dbReference type="OrthoDB" id="21204at2759"/>
<keyword evidence="8" id="KW-0804">Transcription</keyword>
<dbReference type="PROSITE" id="PS50089">
    <property type="entry name" value="ZF_RING_2"/>
    <property type="match status" value="1"/>
</dbReference>
<evidence type="ECO:0000256" key="7">
    <source>
        <dbReference type="ARBA" id="ARBA00023015"/>
    </source>
</evidence>
<dbReference type="GO" id="GO:0000209">
    <property type="term" value="P:protein polyubiquitination"/>
    <property type="evidence" value="ECO:0007669"/>
    <property type="project" value="TreeGrafter"/>
</dbReference>
<keyword evidence="5 9" id="KW-0863">Zinc-finger</keyword>
<feature type="compositionally biased region" description="Low complexity" evidence="11">
    <location>
        <begin position="359"/>
        <end position="399"/>
    </location>
</feature>
<dbReference type="PANTHER" id="PTHR46077">
    <property type="entry name" value="E3 UBIQUITIN-PROTEIN LIGASE TOPORS"/>
    <property type="match status" value="1"/>
</dbReference>
<dbReference type="GO" id="GO:0061630">
    <property type="term" value="F:ubiquitin protein ligase activity"/>
    <property type="evidence" value="ECO:0007669"/>
    <property type="project" value="UniProtKB-EC"/>
</dbReference>
<dbReference type="RefSeq" id="XP_019028725.1">
    <property type="nucleotide sequence ID" value="XM_019179244.1"/>
</dbReference>
<dbReference type="Gene3D" id="3.30.40.10">
    <property type="entry name" value="Zinc/RING finger domain, C3HC4 (zinc finger)"/>
    <property type="match status" value="1"/>
</dbReference>
<organism evidence="13 14">
    <name type="scientific">Cryptococcus wingfieldii CBS 7118</name>
    <dbReference type="NCBI Taxonomy" id="1295528"/>
    <lineage>
        <taxon>Eukaryota</taxon>
        <taxon>Fungi</taxon>
        <taxon>Dikarya</taxon>
        <taxon>Basidiomycota</taxon>
        <taxon>Agaricomycotina</taxon>
        <taxon>Tremellomycetes</taxon>
        <taxon>Tremellales</taxon>
        <taxon>Cryptococcaceae</taxon>
        <taxon>Cryptococcus</taxon>
    </lineage>
</organism>
<evidence type="ECO:0000256" key="1">
    <source>
        <dbReference type="ARBA" id="ARBA00000900"/>
    </source>
</evidence>
<feature type="compositionally biased region" description="Low complexity" evidence="11">
    <location>
        <begin position="43"/>
        <end position="53"/>
    </location>
</feature>
<dbReference type="EC" id="2.3.2.27" evidence="2"/>
<evidence type="ECO:0000256" key="5">
    <source>
        <dbReference type="ARBA" id="ARBA00022771"/>
    </source>
</evidence>
<dbReference type="GO" id="GO:0006513">
    <property type="term" value="P:protein monoubiquitination"/>
    <property type="evidence" value="ECO:0007669"/>
    <property type="project" value="TreeGrafter"/>
</dbReference>
<keyword evidence="3" id="KW-0808">Transferase</keyword>
<evidence type="ECO:0000256" key="11">
    <source>
        <dbReference type="SAM" id="MobiDB-lite"/>
    </source>
</evidence>
<evidence type="ECO:0000313" key="13">
    <source>
        <dbReference type="EMBL" id="ODN86542.1"/>
    </source>
</evidence>
<dbReference type="AlphaFoldDB" id="A0A1E3ID31"/>
<dbReference type="SUPFAM" id="SSF57850">
    <property type="entry name" value="RING/U-box"/>
    <property type="match status" value="1"/>
</dbReference>
<dbReference type="InterPro" id="IPR001841">
    <property type="entry name" value="Znf_RING"/>
</dbReference>
<evidence type="ECO:0000256" key="6">
    <source>
        <dbReference type="ARBA" id="ARBA00022833"/>
    </source>
</evidence>
<protein>
    <recommendedName>
        <fullName evidence="2">RING-type E3 ubiquitin transferase</fullName>
        <ecNumber evidence="2">2.3.2.27</ecNumber>
    </recommendedName>
</protein>
<keyword evidence="6" id="KW-0862">Zinc</keyword>
<evidence type="ECO:0000256" key="3">
    <source>
        <dbReference type="ARBA" id="ARBA00022679"/>
    </source>
</evidence>
<name>A0A1E3ID31_9TREE</name>
<dbReference type="Pfam" id="PF13639">
    <property type="entry name" value="zf-RING_2"/>
    <property type="match status" value="1"/>
</dbReference>
<comment type="catalytic activity">
    <reaction evidence="1">
        <text>S-ubiquitinyl-[E2 ubiquitin-conjugating enzyme]-L-cysteine + [acceptor protein]-L-lysine = [E2 ubiquitin-conjugating enzyme]-L-cysteine + N(6)-ubiquitinyl-[acceptor protein]-L-lysine.</text>
        <dbReference type="EC" id="2.3.2.27"/>
    </reaction>
</comment>
<dbReference type="SMART" id="SM00184">
    <property type="entry name" value="RING"/>
    <property type="match status" value="1"/>
</dbReference>
<evidence type="ECO:0000313" key="14">
    <source>
        <dbReference type="Proteomes" id="UP000094819"/>
    </source>
</evidence>
<dbReference type="PANTHER" id="PTHR46077:SF1">
    <property type="entry name" value="TOP1 BINDING ARGININE_SERINE RICH PROTEIN, E3 UBIQUITIN LIGASE"/>
    <property type="match status" value="1"/>
</dbReference>
<evidence type="ECO:0000256" key="10">
    <source>
        <dbReference type="SAM" id="Coils"/>
    </source>
</evidence>
<dbReference type="InterPro" id="IPR017907">
    <property type="entry name" value="Znf_RING_CS"/>
</dbReference>
<reference evidence="13 14" key="1">
    <citation type="submission" date="2016-06" db="EMBL/GenBank/DDBJ databases">
        <title>Evolution of pathogenesis and genome organization in the Tremellales.</title>
        <authorList>
            <person name="Cuomo C."/>
            <person name="Litvintseva A."/>
            <person name="Heitman J."/>
            <person name="Chen Y."/>
            <person name="Sun S."/>
            <person name="Springer D."/>
            <person name="Dromer F."/>
            <person name="Young S."/>
            <person name="Zeng Q."/>
            <person name="Chapman S."/>
            <person name="Gujja S."/>
            <person name="Saif S."/>
            <person name="Birren B."/>
        </authorList>
    </citation>
    <scope>NUCLEOTIDE SEQUENCE [LARGE SCALE GENOMIC DNA]</scope>
    <source>
        <strain evidence="13 14">CBS 7118</strain>
    </source>
</reference>
<dbReference type="GeneID" id="30196447"/>